<dbReference type="EMBL" id="OMOD01000194">
    <property type="protein sequence ID" value="SPF49871.1"/>
    <property type="molecule type" value="Genomic_DNA"/>
</dbReference>
<dbReference type="PANTHER" id="PTHR30069">
    <property type="entry name" value="TONB-DEPENDENT OUTER MEMBRANE RECEPTOR"/>
    <property type="match status" value="1"/>
</dbReference>
<dbReference type="SUPFAM" id="SSF49464">
    <property type="entry name" value="Carboxypeptidase regulatory domain-like"/>
    <property type="match status" value="1"/>
</dbReference>
<keyword evidence="5" id="KW-0472">Membrane</keyword>
<reference evidence="10" key="1">
    <citation type="submission" date="2018-02" db="EMBL/GenBank/DDBJ databases">
        <authorList>
            <person name="Hausmann B."/>
        </authorList>
    </citation>
    <scope>NUCLEOTIDE SEQUENCE [LARGE SCALE GENOMIC DNA]</scope>
    <source>
        <strain evidence="10">Peat soil MAG SbA1</strain>
    </source>
</reference>
<evidence type="ECO:0000313" key="9">
    <source>
        <dbReference type="EMBL" id="SPF49871.1"/>
    </source>
</evidence>
<evidence type="ECO:0000256" key="5">
    <source>
        <dbReference type="ARBA" id="ARBA00023136"/>
    </source>
</evidence>
<dbReference type="InterPro" id="IPR057601">
    <property type="entry name" value="Oar-like_b-barrel"/>
</dbReference>
<accession>A0A2U3LD69</accession>
<keyword evidence="2" id="KW-0813">Transport</keyword>
<keyword evidence="3" id="KW-1134">Transmembrane beta strand</keyword>
<sequence length="1133" mass="122246">MTRSSFPRYFVGCCLAAVLCLSSALAQTVTGSITGEVTDPSGAVVVGATVTAENTATSVKTTVQTNGAGVYSIRFLPIGTYTVTIEAAGFSTQKLPAFALEIDQTAKADATMKIGAVSTVTVQENFHPILDTTDATLGNTLTTNEIENVPLNGRNFSSLTLYQPGAIDTDPTGMNGNNAIERDTYNSGIAAINGNREQANNYSLEGAEDNEQQNNLIGYNPAPDAIAEVRVVEANANATYGNANGGAIVTVLKSGTNHYHGSLYDLLQNETLDANTWSNDHSYPAIHKNSYTQNIFGGTFGGPIWKNKLFFFGDYEGVRHHTGGKSSASLLTPDMLSGNFSALTAAGIQLYDTQNNFAAFQNNQVPVVNPVAKYLAAHPEIYPAPNAVPQDGLLQSNYQGAYSGFVSNNQEDFKVDWTPGNVNKVNGFYSQGTGKDFTTSIVPVFFPAENSYPTKIAGASFVHAFSPAIVNEARFGFTRVRWNNGVPTDPSGLFGLTGDSKVGIPFGTQRFVGFSGQSINNNANYIGANANLQVFTDNTFAYQDNLTWQRGRHLLTIGGQANRYQQNYVNAGNVGFLGTFSYNGNFSENLNAANGPGYGPADFVLDRISNDQLASLTGWVGNRQWRLAGYFQDDFKVTQRLTLNLGIRYEYDQPWYEQNNKTANVLPDGIPEYAGHVPTGAVAGSTVCPTHACYDATWDQVMPRLGFAYQAMPKLVIRGGYGATSFFEGYSFNQRLTSSPPFTLAINTNAALPSKTSGGVPFTVEEGFGNSYGSDPAYNLYSVWPQNTQPAYIHQFSLTTEYAITNELSLSVGYHGQSGHHLADYRNGNQLTTAQSLDLGGNCGAAVIPTADQTPYYNLVGECGAILITESGAKMNYNSAQVTLRQRTHHGLEYTLNYTFAKSLTDSSGNYAVSGTSFNGSSHQDGYNINADYGPSAMDIRQSLNFVGVYSLPFGRGRTYGGNANGFVDAVLGGWKTSASAILYSGFPVTIFGPCTSNTNSWGFCRSNQYGPMIIRNRSLNDWWGTDQSADNSINCPSNGACAYGVAAPYTFGTAHNSTERGPGYRQVDMSIFKDFHVWGENHVLGFRADFFNLFNIASYGNPDNGITDGSFGVINYTRSPARSIQISLHYTF</sequence>
<comment type="subcellular location">
    <subcellularLocation>
        <location evidence="1">Cell outer membrane</location>
        <topology evidence="1">Multi-pass membrane protein</topology>
    </subcellularLocation>
</comment>
<dbReference type="AlphaFoldDB" id="A0A2U3LD69"/>
<protein>
    <submittedName>
        <fullName evidence="9">TonB-dependent receptor plug</fullName>
    </submittedName>
</protein>
<evidence type="ECO:0000259" key="8">
    <source>
        <dbReference type="Pfam" id="PF25183"/>
    </source>
</evidence>
<dbReference type="InterPro" id="IPR039426">
    <property type="entry name" value="TonB-dep_rcpt-like"/>
</dbReference>
<keyword evidence="7" id="KW-0732">Signal</keyword>
<feature type="signal peptide" evidence="7">
    <location>
        <begin position="1"/>
        <end position="26"/>
    </location>
</feature>
<proteinExistence type="predicted"/>
<gene>
    <name evidence="9" type="ORF">SBA1_950020</name>
</gene>
<evidence type="ECO:0000256" key="7">
    <source>
        <dbReference type="SAM" id="SignalP"/>
    </source>
</evidence>
<organism evidence="9 10">
    <name type="scientific">Candidatus Sulfotelmatobacter kueseliae</name>
    <dbReference type="NCBI Taxonomy" id="2042962"/>
    <lineage>
        <taxon>Bacteria</taxon>
        <taxon>Pseudomonadati</taxon>
        <taxon>Acidobacteriota</taxon>
        <taxon>Terriglobia</taxon>
        <taxon>Terriglobales</taxon>
        <taxon>Candidatus Korobacteraceae</taxon>
        <taxon>Candidatus Sulfotelmatobacter</taxon>
    </lineage>
</organism>
<feature type="chain" id="PRO_5015632519" evidence="7">
    <location>
        <begin position="27"/>
        <end position="1133"/>
    </location>
</feature>
<name>A0A2U3LD69_9BACT</name>
<keyword evidence="6" id="KW-0998">Cell outer membrane</keyword>
<dbReference type="Pfam" id="PF13620">
    <property type="entry name" value="CarboxypepD_reg"/>
    <property type="match status" value="1"/>
</dbReference>
<dbReference type="OrthoDB" id="97893at2"/>
<dbReference type="Gene3D" id="2.40.170.20">
    <property type="entry name" value="TonB-dependent receptor, beta-barrel domain"/>
    <property type="match status" value="1"/>
</dbReference>
<keyword evidence="9" id="KW-0675">Receptor</keyword>
<dbReference type="Gene3D" id="2.60.40.1120">
    <property type="entry name" value="Carboxypeptidase-like, regulatory domain"/>
    <property type="match status" value="1"/>
</dbReference>
<evidence type="ECO:0000256" key="3">
    <source>
        <dbReference type="ARBA" id="ARBA00022452"/>
    </source>
</evidence>
<feature type="domain" description="TonB-dependent transporter Oar-like beta-barrel" evidence="8">
    <location>
        <begin position="251"/>
        <end position="1126"/>
    </location>
</feature>
<dbReference type="SUPFAM" id="SSF56935">
    <property type="entry name" value="Porins"/>
    <property type="match status" value="1"/>
</dbReference>
<dbReference type="GO" id="GO:0044718">
    <property type="term" value="P:siderophore transmembrane transport"/>
    <property type="evidence" value="ECO:0007669"/>
    <property type="project" value="TreeGrafter"/>
</dbReference>
<dbReference type="GO" id="GO:0009279">
    <property type="term" value="C:cell outer membrane"/>
    <property type="evidence" value="ECO:0007669"/>
    <property type="project" value="UniProtKB-SubCell"/>
</dbReference>
<dbReference type="Proteomes" id="UP000238701">
    <property type="component" value="Unassembled WGS sequence"/>
</dbReference>
<dbReference type="GO" id="GO:0015344">
    <property type="term" value="F:siderophore uptake transmembrane transporter activity"/>
    <property type="evidence" value="ECO:0007669"/>
    <property type="project" value="TreeGrafter"/>
</dbReference>
<dbReference type="PANTHER" id="PTHR30069:SF46">
    <property type="entry name" value="OAR PROTEIN"/>
    <property type="match status" value="1"/>
</dbReference>
<evidence type="ECO:0000256" key="4">
    <source>
        <dbReference type="ARBA" id="ARBA00022692"/>
    </source>
</evidence>
<dbReference type="InterPro" id="IPR008969">
    <property type="entry name" value="CarboxyPept-like_regulatory"/>
</dbReference>
<dbReference type="InterPro" id="IPR036942">
    <property type="entry name" value="Beta-barrel_TonB_sf"/>
</dbReference>
<dbReference type="Pfam" id="PF25183">
    <property type="entry name" value="OMP_b-brl_4"/>
    <property type="match status" value="1"/>
</dbReference>
<keyword evidence="4" id="KW-0812">Transmembrane</keyword>
<evidence type="ECO:0000256" key="2">
    <source>
        <dbReference type="ARBA" id="ARBA00022448"/>
    </source>
</evidence>
<evidence type="ECO:0000313" key="10">
    <source>
        <dbReference type="Proteomes" id="UP000238701"/>
    </source>
</evidence>
<evidence type="ECO:0000256" key="1">
    <source>
        <dbReference type="ARBA" id="ARBA00004571"/>
    </source>
</evidence>
<evidence type="ECO:0000256" key="6">
    <source>
        <dbReference type="ARBA" id="ARBA00023237"/>
    </source>
</evidence>